<dbReference type="Proteomes" id="UP000244090">
    <property type="component" value="Unassembled WGS sequence"/>
</dbReference>
<accession>A0A2T6C6T0</accession>
<comment type="caution">
    <text evidence="1">The sequence shown here is derived from an EMBL/GenBank/DDBJ whole genome shotgun (WGS) entry which is preliminary data.</text>
</comment>
<proteinExistence type="predicted"/>
<reference evidence="1 2" key="1">
    <citation type="submission" date="2018-04" db="EMBL/GenBank/DDBJ databases">
        <title>Genomic Encyclopedia of Archaeal and Bacterial Type Strains, Phase II (KMG-II): from individual species to whole genera.</title>
        <authorList>
            <person name="Goeker M."/>
        </authorList>
    </citation>
    <scope>NUCLEOTIDE SEQUENCE [LARGE SCALE GENOMIC DNA]</scope>
    <source>
        <strain evidence="1 2">DSM 25731</strain>
    </source>
</reference>
<gene>
    <name evidence="1" type="ORF">C8N46_101586</name>
</gene>
<evidence type="ECO:0000313" key="1">
    <source>
        <dbReference type="EMBL" id="PTX63976.1"/>
    </source>
</evidence>
<keyword evidence="2" id="KW-1185">Reference proteome</keyword>
<protein>
    <submittedName>
        <fullName evidence="1">Uncharacterized protein</fullName>
    </submittedName>
</protein>
<sequence length="51" mass="5507">MKTQKRKSLKFVKASIASLETKTSQEIVGGVTGIGDCNSRRSLCITSCHAH</sequence>
<evidence type="ECO:0000313" key="2">
    <source>
        <dbReference type="Proteomes" id="UP000244090"/>
    </source>
</evidence>
<dbReference type="EMBL" id="QBKT01000001">
    <property type="protein sequence ID" value="PTX63976.1"/>
    <property type="molecule type" value="Genomic_DNA"/>
</dbReference>
<name>A0A2T6C6T0_9FLAO</name>
<dbReference type="AlphaFoldDB" id="A0A2T6C6T0"/>
<organism evidence="1 2">
    <name type="scientific">Kordia periserrulae</name>
    <dbReference type="NCBI Taxonomy" id="701523"/>
    <lineage>
        <taxon>Bacteria</taxon>
        <taxon>Pseudomonadati</taxon>
        <taxon>Bacteroidota</taxon>
        <taxon>Flavobacteriia</taxon>
        <taxon>Flavobacteriales</taxon>
        <taxon>Flavobacteriaceae</taxon>
        <taxon>Kordia</taxon>
    </lineage>
</organism>
<dbReference type="RefSeq" id="WP_170110054.1">
    <property type="nucleotide sequence ID" value="NZ_QBKT01000001.1"/>
</dbReference>